<evidence type="ECO:0000256" key="6">
    <source>
        <dbReference type="SAM" id="Phobius"/>
    </source>
</evidence>
<keyword evidence="2" id="KW-1003">Cell membrane</keyword>
<evidence type="ECO:0000313" key="7">
    <source>
        <dbReference type="EMBL" id="MFC3108122.1"/>
    </source>
</evidence>
<dbReference type="RefSeq" id="WP_390331402.1">
    <property type="nucleotide sequence ID" value="NZ_JBHRTP010000024.1"/>
</dbReference>
<feature type="transmembrane region" description="Helical" evidence="6">
    <location>
        <begin position="148"/>
        <end position="170"/>
    </location>
</feature>
<evidence type="ECO:0000256" key="2">
    <source>
        <dbReference type="ARBA" id="ARBA00022475"/>
    </source>
</evidence>
<reference evidence="8" key="1">
    <citation type="journal article" date="2019" name="Int. J. Syst. Evol. Microbiol.">
        <title>The Global Catalogue of Microorganisms (GCM) 10K type strain sequencing project: providing services to taxonomists for standard genome sequencing and annotation.</title>
        <authorList>
            <consortium name="The Broad Institute Genomics Platform"/>
            <consortium name="The Broad Institute Genome Sequencing Center for Infectious Disease"/>
            <person name="Wu L."/>
            <person name="Ma J."/>
        </authorList>
    </citation>
    <scope>NUCLEOTIDE SEQUENCE [LARGE SCALE GENOMIC DNA]</scope>
    <source>
        <strain evidence="8">KCTC 42986</strain>
    </source>
</reference>
<name>A0ABV7F2Q3_9BURK</name>
<accession>A0ABV7F2Q3</accession>
<organism evidence="7 8">
    <name type="scientific">Undibacterium arcticum</name>
    <dbReference type="NCBI Taxonomy" id="1762892"/>
    <lineage>
        <taxon>Bacteria</taxon>
        <taxon>Pseudomonadati</taxon>
        <taxon>Pseudomonadota</taxon>
        <taxon>Betaproteobacteria</taxon>
        <taxon>Burkholderiales</taxon>
        <taxon>Oxalobacteraceae</taxon>
        <taxon>Undibacterium</taxon>
    </lineage>
</organism>
<feature type="transmembrane region" description="Helical" evidence="6">
    <location>
        <begin position="199"/>
        <end position="217"/>
    </location>
</feature>
<protein>
    <submittedName>
        <fullName evidence="7">ABC transporter permease</fullName>
    </submittedName>
</protein>
<gene>
    <name evidence="7" type="ORF">ACFOFO_09140</name>
</gene>
<keyword evidence="5 6" id="KW-0472">Membrane</keyword>
<dbReference type="CDD" id="cd06580">
    <property type="entry name" value="TM_PBP1_transp_TpRbsC_like"/>
    <property type="match status" value="1"/>
</dbReference>
<evidence type="ECO:0000256" key="1">
    <source>
        <dbReference type="ARBA" id="ARBA00004651"/>
    </source>
</evidence>
<dbReference type="PANTHER" id="PTHR47089:SF1">
    <property type="entry name" value="GUANOSINE ABC TRANSPORTER PERMEASE PROTEIN NUPP"/>
    <property type="match status" value="1"/>
</dbReference>
<dbReference type="InterPro" id="IPR001851">
    <property type="entry name" value="ABC_transp_permease"/>
</dbReference>
<dbReference type="PANTHER" id="PTHR47089">
    <property type="entry name" value="ABC TRANSPORTER, PERMEASE PROTEIN"/>
    <property type="match status" value="1"/>
</dbReference>
<keyword evidence="4 6" id="KW-1133">Transmembrane helix</keyword>
<dbReference type="EMBL" id="JBHRTP010000024">
    <property type="protein sequence ID" value="MFC3108122.1"/>
    <property type="molecule type" value="Genomic_DNA"/>
</dbReference>
<feature type="transmembrane region" description="Helical" evidence="6">
    <location>
        <begin position="247"/>
        <end position="268"/>
    </location>
</feature>
<feature type="transmembrane region" description="Helical" evidence="6">
    <location>
        <begin position="113"/>
        <end position="139"/>
    </location>
</feature>
<feature type="transmembrane region" description="Helical" evidence="6">
    <location>
        <begin position="62"/>
        <end position="80"/>
    </location>
</feature>
<evidence type="ECO:0000256" key="4">
    <source>
        <dbReference type="ARBA" id="ARBA00022989"/>
    </source>
</evidence>
<feature type="transmembrane region" description="Helical" evidence="6">
    <location>
        <begin position="87"/>
        <end position="107"/>
    </location>
</feature>
<evidence type="ECO:0000256" key="5">
    <source>
        <dbReference type="ARBA" id="ARBA00023136"/>
    </source>
</evidence>
<sequence>MFKLEARANPSAVMSWMSPVLAVLLTVLCGAILFAILGKDPLTGLAVFFLEPIKDLHGWSEVGVKVAPLLLISVGLAICFRANVFNIGAEGQLVVGAITGGAAGLFFDNGSGGGPLMIGVVLLAGMLGGMAWAAITAFLRDRFNANEILVSLMLVYVAQLLLSYLVHGVLRDPEGFNFPQSKMFSEGFLLPILLEGSRLHFGILLALLVSLAGWLFMSKSLAGFRLQVGGMAPRAARYAGFSSRKSLWMSLMICGALSGLAGVCEVLGPIGQLTPSVSPGYGFAAIIVAYVGRLHPIGVIFSSFIMALFYIGGELSQSRLGMPSAITGVFQGILLFSLLACDVLINYKLRWSGSMINSKLLGSK</sequence>
<keyword evidence="8" id="KW-1185">Reference proteome</keyword>
<proteinExistence type="predicted"/>
<dbReference type="Pfam" id="PF02653">
    <property type="entry name" value="BPD_transp_2"/>
    <property type="match status" value="1"/>
</dbReference>
<evidence type="ECO:0000313" key="8">
    <source>
        <dbReference type="Proteomes" id="UP001595530"/>
    </source>
</evidence>
<comment type="caution">
    <text evidence="7">The sequence shown here is derived from an EMBL/GenBank/DDBJ whole genome shotgun (WGS) entry which is preliminary data.</text>
</comment>
<dbReference type="Proteomes" id="UP001595530">
    <property type="component" value="Unassembled WGS sequence"/>
</dbReference>
<feature type="transmembrane region" description="Helical" evidence="6">
    <location>
        <begin position="280"/>
        <end position="313"/>
    </location>
</feature>
<evidence type="ECO:0000256" key="3">
    <source>
        <dbReference type="ARBA" id="ARBA00022692"/>
    </source>
</evidence>
<feature type="transmembrane region" description="Helical" evidence="6">
    <location>
        <begin position="325"/>
        <end position="345"/>
    </location>
</feature>
<keyword evidence="3 6" id="KW-0812">Transmembrane</keyword>
<comment type="subcellular location">
    <subcellularLocation>
        <location evidence="1">Cell membrane</location>
        <topology evidence="1">Multi-pass membrane protein</topology>
    </subcellularLocation>
</comment>